<comment type="similarity">
    <text evidence="2 5">Belongs to the carotenoid/retinoid oxidoreductase family.</text>
</comment>
<dbReference type="PANTHER" id="PTHR43734:SF1">
    <property type="entry name" value="PHYTOENE DESATURASE"/>
    <property type="match status" value="1"/>
</dbReference>
<dbReference type="GO" id="GO:0016117">
    <property type="term" value="P:carotenoid biosynthetic process"/>
    <property type="evidence" value="ECO:0007669"/>
    <property type="project" value="UniProtKB-KW"/>
</dbReference>
<gene>
    <name evidence="7" type="primary">crtI</name>
    <name evidence="7" type="ORF">FUAX_08070</name>
</gene>
<name>A0AAU9CGM3_9BACT</name>
<dbReference type="Gene3D" id="3.50.50.60">
    <property type="entry name" value="FAD/NAD(P)-binding domain"/>
    <property type="match status" value="2"/>
</dbReference>
<protein>
    <submittedName>
        <fullName evidence="7">Phytoene dehydrogenase</fullName>
    </submittedName>
</protein>
<proteinExistence type="inferred from homology"/>
<dbReference type="EMBL" id="AP025314">
    <property type="protein sequence ID" value="BDD08375.1"/>
    <property type="molecule type" value="Genomic_DNA"/>
</dbReference>
<evidence type="ECO:0000259" key="6">
    <source>
        <dbReference type="Pfam" id="PF01593"/>
    </source>
</evidence>
<keyword evidence="3 5" id="KW-0125">Carotenoid biosynthesis</keyword>
<sequence length="507" mass="56659">MIKPDVVVIGGGIAGLSAAGTCAKAGAKVLLLEKNDWVGGRMGSFSEKGFVFDTGPSWYWMPEIFDQFFESFGKNRNDFYSLKRLDPSYRVVFPNNENLNIPAGSENVTEMFDGLEPGAGKALNNYLAEAEVKYRLGMRKWVRKPALSPLEFVDLEVAREILRLDVFGSFAKHVRKHFKDSRLIKLMEFPSLFLGGTPKSTPALYSLMNYADIGLGTWYPDGGMVKIAEAMRQTVEEAGVIIKTGEAVKEIQASDGVVKKILTETGEYGACTFVSGADYRHTETLLPENYRAYTDEYWDKRVLAPSCLLFFLGISKRVPNIEHHTLFFDEDLDDHVRQIYNDPKWPDKPLFYVCAPSKTDKSVAPEGCENLFVLMPIAPGLEDSPGIRERYFKILMDRLEEHTGENLLDSIIVKKSFAVSDFEETYNAYKGNAYGLANTLTQTAFLKPKIRNPKLRNMYYAGQLTIPGPGLPPSLISGQVVAEQMAKDFPGLFPEISSLSPLNHNLA</sequence>
<keyword evidence="4 5" id="KW-0560">Oxidoreductase</keyword>
<keyword evidence="8" id="KW-1185">Reference proteome</keyword>
<evidence type="ECO:0000256" key="5">
    <source>
        <dbReference type="RuleBase" id="RU362075"/>
    </source>
</evidence>
<dbReference type="InterPro" id="IPR036188">
    <property type="entry name" value="FAD/NAD-bd_sf"/>
</dbReference>
<dbReference type="PANTHER" id="PTHR43734">
    <property type="entry name" value="PHYTOENE DESATURASE"/>
    <property type="match status" value="1"/>
</dbReference>
<evidence type="ECO:0000256" key="2">
    <source>
        <dbReference type="ARBA" id="ARBA00006046"/>
    </source>
</evidence>
<evidence type="ECO:0000256" key="1">
    <source>
        <dbReference type="ARBA" id="ARBA00004829"/>
    </source>
</evidence>
<dbReference type="AlphaFoldDB" id="A0AAU9CGM3"/>
<comment type="pathway">
    <text evidence="1 5">Carotenoid biosynthesis.</text>
</comment>
<dbReference type="NCBIfam" id="TIGR02734">
    <property type="entry name" value="crtI_fam"/>
    <property type="match status" value="1"/>
</dbReference>
<evidence type="ECO:0000256" key="4">
    <source>
        <dbReference type="ARBA" id="ARBA00023002"/>
    </source>
</evidence>
<dbReference type="GO" id="GO:0016491">
    <property type="term" value="F:oxidoreductase activity"/>
    <property type="evidence" value="ECO:0007669"/>
    <property type="project" value="UniProtKB-KW"/>
</dbReference>
<evidence type="ECO:0000313" key="8">
    <source>
        <dbReference type="Proteomes" id="UP001348817"/>
    </source>
</evidence>
<accession>A0AAU9CGM3</accession>
<reference evidence="7 8" key="1">
    <citation type="submission" date="2021-12" db="EMBL/GenBank/DDBJ databases">
        <title>Genome sequencing of bacteria with rrn-lacking chromosome and rrn-plasmid.</title>
        <authorList>
            <person name="Anda M."/>
            <person name="Iwasaki W."/>
        </authorList>
    </citation>
    <scope>NUCLEOTIDE SEQUENCE [LARGE SCALE GENOMIC DNA]</scope>
    <source>
        <strain evidence="7 8">DSM 100852</strain>
    </source>
</reference>
<dbReference type="Proteomes" id="UP001348817">
    <property type="component" value="Chromosome"/>
</dbReference>
<feature type="domain" description="Amine oxidase" evidence="6">
    <location>
        <begin position="13"/>
        <end position="485"/>
    </location>
</feature>
<dbReference type="Pfam" id="PF01593">
    <property type="entry name" value="Amino_oxidase"/>
    <property type="match status" value="1"/>
</dbReference>
<dbReference type="KEGG" id="fax:FUAX_08070"/>
<evidence type="ECO:0000256" key="3">
    <source>
        <dbReference type="ARBA" id="ARBA00022746"/>
    </source>
</evidence>
<organism evidence="7 8">
    <name type="scientific">Fulvitalea axinellae</name>
    <dbReference type="NCBI Taxonomy" id="1182444"/>
    <lineage>
        <taxon>Bacteria</taxon>
        <taxon>Pseudomonadati</taxon>
        <taxon>Bacteroidota</taxon>
        <taxon>Cytophagia</taxon>
        <taxon>Cytophagales</taxon>
        <taxon>Persicobacteraceae</taxon>
        <taxon>Fulvitalea</taxon>
    </lineage>
</organism>
<dbReference type="SUPFAM" id="SSF51905">
    <property type="entry name" value="FAD/NAD(P)-binding domain"/>
    <property type="match status" value="1"/>
</dbReference>
<dbReference type="RefSeq" id="WP_338393640.1">
    <property type="nucleotide sequence ID" value="NZ_AP025314.1"/>
</dbReference>
<dbReference type="InterPro" id="IPR014105">
    <property type="entry name" value="Carotenoid/retinoid_OxRdtase"/>
</dbReference>
<dbReference type="InterPro" id="IPR002937">
    <property type="entry name" value="Amino_oxidase"/>
</dbReference>
<evidence type="ECO:0000313" key="7">
    <source>
        <dbReference type="EMBL" id="BDD08375.1"/>
    </source>
</evidence>